<feature type="compositionally biased region" description="Low complexity" evidence="1">
    <location>
        <begin position="13"/>
        <end position="26"/>
    </location>
</feature>
<sequence length="297" mass="32184">METTPNTTNNVPGQSGSSSSGAAQRLRALSSRQERKLVNYLDGRFLDLTRNFKKRSQPSSTVQTLCAFLETSRALLAFILQIPPIDPSTSLRTAYLLRLTGDVLGAIPGYKLSALGVPVHATLQDLLDFLDDLDQAWITVLRGQVWDPEAAEGVDLRLPQLQETNGLSSDDANSESDSNEKPQRSSPPSQTDLARLRSLLFSGEATLEEWLSHERDGGDTPATFTNGDIPGAGKDAADDISVMLARMGLLEQFDALFVRTLDHLGGFSDRVAENFVHPGEEVVMEAPMVLGGCQLGT</sequence>
<reference evidence="2 3" key="1">
    <citation type="submission" date="2020-01" db="EMBL/GenBank/DDBJ databases">
        <authorList>
            <person name="Gupta K D."/>
        </authorList>
    </citation>
    <scope>NUCLEOTIDE SEQUENCE [LARGE SCALE GENOMIC DNA]</scope>
</reference>
<dbReference type="EMBL" id="CACVBS010000040">
    <property type="protein sequence ID" value="CAA7263649.1"/>
    <property type="molecule type" value="Genomic_DNA"/>
</dbReference>
<feature type="compositionally biased region" description="Polar residues" evidence="1">
    <location>
        <begin position="1"/>
        <end position="12"/>
    </location>
</feature>
<name>A0A8S0XIJ8_CYCAE</name>
<feature type="region of interest" description="Disordered" evidence="1">
    <location>
        <begin position="157"/>
        <end position="192"/>
    </location>
</feature>
<comment type="caution">
    <text evidence="2">The sequence shown here is derived from an EMBL/GenBank/DDBJ whole genome shotgun (WGS) entry which is preliminary data.</text>
</comment>
<protein>
    <submittedName>
        <fullName evidence="2">Uncharacterized protein</fullName>
    </submittedName>
</protein>
<feature type="region of interest" description="Disordered" evidence="1">
    <location>
        <begin position="1"/>
        <end position="26"/>
    </location>
</feature>
<evidence type="ECO:0000256" key="1">
    <source>
        <dbReference type="SAM" id="MobiDB-lite"/>
    </source>
</evidence>
<organism evidence="2 3">
    <name type="scientific">Cyclocybe aegerita</name>
    <name type="common">Black poplar mushroom</name>
    <name type="synonym">Agrocybe aegerita</name>
    <dbReference type="NCBI Taxonomy" id="1973307"/>
    <lineage>
        <taxon>Eukaryota</taxon>
        <taxon>Fungi</taxon>
        <taxon>Dikarya</taxon>
        <taxon>Basidiomycota</taxon>
        <taxon>Agaricomycotina</taxon>
        <taxon>Agaricomycetes</taxon>
        <taxon>Agaricomycetidae</taxon>
        <taxon>Agaricales</taxon>
        <taxon>Agaricineae</taxon>
        <taxon>Bolbitiaceae</taxon>
        <taxon>Cyclocybe</taxon>
    </lineage>
</organism>
<gene>
    <name evidence="2" type="ORF">AAE3_LOCUS5796</name>
</gene>
<evidence type="ECO:0000313" key="2">
    <source>
        <dbReference type="EMBL" id="CAA7263649.1"/>
    </source>
</evidence>
<keyword evidence="3" id="KW-1185">Reference proteome</keyword>
<dbReference type="OrthoDB" id="2574879at2759"/>
<dbReference type="AlphaFoldDB" id="A0A8S0XIJ8"/>
<proteinExistence type="predicted"/>
<accession>A0A8S0XIJ8</accession>
<evidence type="ECO:0000313" key="3">
    <source>
        <dbReference type="Proteomes" id="UP000467700"/>
    </source>
</evidence>
<dbReference type="Proteomes" id="UP000467700">
    <property type="component" value="Unassembled WGS sequence"/>
</dbReference>